<protein>
    <submittedName>
        <fullName evidence="5">F-box domain-containing protein</fullName>
    </submittedName>
</protein>
<evidence type="ECO:0000313" key="5">
    <source>
        <dbReference type="WBParaSite" id="Csp11.Scaffold630.g17990.t1"/>
    </source>
</evidence>
<dbReference type="Pfam" id="PF17906">
    <property type="entry name" value="HTH_48"/>
    <property type="match status" value="1"/>
</dbReference>
<proteinExistence type="predicted"/>
<dbReference type="GO" id="GO:0045087">
    <property type="term" value="P:innate immune response"/>
    <property type="evidence" value="ECO:0007669"/>
    <property type="project" value="TreeGrafter"/>
</dbReference>
<evidence type="ECO:0000313" key="4">
    <source>
        <dbReference type="Proteomes" id="UP000095282"/>
    </source>
</evidence>
<dbReference type="InterPro" id="IPR041426">
    <property type="entry name" value="Mos1_HTH"/>
</dbReference>
<dbReference type="PANTHER" id="PTHR23015:SF4">
    <property type="entry name" value="DUF38 DOMAIN-CONTAINING PROTEIN-RELATED"/>
    <property type="match status" value="1"/>
</dbReference>
<dbReference type="Pfam" id="PF01827">
    <property type="entry name" value="FTH"/>
    <property type="match status" value="1"/>
</dbReference>
<organism evidence="4 5">
    <name type="scientific">Caenorhabditis tropicalis</name>
    <dbReference type="NCBI Taxonomy" id="1561998"/>
    <lineage>
        <taxon>Eukaryota</taxon>
        <taxon>Metazoa</taxon>
        <taxon>Ecdysozoa</taxon>
        <taxon>Nematoda</taxon>
        <taxon>Chromadorea</taxon>
        <taxon>Rhabditida</taxon>
        <taxon>Rhabditina</taxon>
        <taxon>Rhabditomorpha</taxon>
        <taxon>Rhabditoidea</taxon>
        <taxon>Rhabditidae</taxon>
        <taxon>Peloderinae</taxon>
        <taxon>Caenorhabditis</taxon>
    </lineage>
</organism>
<dbReference type="Proteomes" id="UP000095282">
    <property type="component" value="Unplaced"/>
</dbReference>
<evidence type="ECO:0000259" key="2">
    <source>
        <dbReference type="Pfam" id="PF01827"/>
    </source>
</evidence>
<dbReference type="PANTHER" id="PTHR23015">
    <property type="entry name" value="UNCHARACTERIZED C.ELEGANS PROTEIN"/>
    <property type="match status" value="1"/>
</dbReference>
<sequence>MREKFQANQKYLVIAARYEFYRGISVVKGYRNFCKALGDDAMCFNDFDFWWFRFSNGNFDLDTQPPKTADFNSFPHHIIDKIIGEMDYAARCLFRKTSKKYRKAVDAIPFVIEKIKFESLSTSTWLRINQLTIEFNRRKENKDPNRIQFCSEDYLKLAADELVFIFKLKNVRVEKLSFFIHDKVFKEDLDILKSLKFKFPVETFKIRFGCSSREGNLIDVQDEVMKILPYLKPGILENLEFHIHKRGLKLKTDRISRTDQWFGAKRLRIKGNVIVNAWSLNSFQKLSLNGTLF</sequence>
<dbReference type="Pfam" id="PF00646">
    <property type="entry name" value="F-box"/>
    <property type="match status" value="1"/>
</dbReference>
<feature type="domain" description="DUF38" evidence="2">
    <location>
        <begin position="221"/>
        <end position="275"/>
    </location>
</feature>
<dbReference type="AlphaFoldDB" id="A0A1I7UPB3"/>
<dbReference type="InterPro" id="IPR002900">
    <property type="entry name" value="DUF38/FTH_CAE_spp"/>
</dbReference>
<reference evidence="5" key="1">
    <citation type="submission" date="2016-11" db="UniProtKB">
        <authorList>
            <consortium name="WormBaseParasite"/>
        </authorList>
    </citation>
    <scope>IDENTIFICATION</scope>
</reference>
<name>A0A1I7UPB3_9PELO</name>
<accession>A0A1I7UPB3</accession>
<feature type="domain" description="Mos1 transposase HTH" evidence="3">
    <location>
        <begin position="18"/>
        <end position="58"/>
    </location>
</feature>
<evidence type="ECO:0000259" key="3">
    <source>
        <dbReference type="Pfam" id="PF17906"/>
    </source>
</evidence>
<evidence type="ECO:0000259" key="1">
    <source>
        <dbReference type="Pfam" id="PF00646"/>
    </source>
</evidence>
<feature type="domain" description="F-box" evidence="1">
    <location>
        <begin position="72"/>
        <end position="110"/>
    </location>
</feature>
<dbReference type="InterPro" id="IPR040161">
    <property type="entry name" value="FB224"/>
</dbReference>
<dbReference type="InterPro" id="IPR001810">
    <property type="entry name" value="F-box_dom"/>
</dbReference>
<dbReference type="WBParaSite" id="Csp11.Scaffold630.g17990.t1">
    <property type="protein sequence ID" value="Csp11.Scaffold630.g17990.t1"/>
    <property type="gene ID" value="Csp11.Scaffold630.g17990"/>
</dbReference>
<keyword evidence="4" id="KW-1185">Reference proteome</keyword>